<feature type="region of interest" description="Disordered" evidence="1">
    <location>
        <begin position="61"/>
        <end position="101"/>
    </location>
</feature>
<evidence type="ECO:0000313" key="2">
    <source>
        <dbReference type="EMBL" id="PKI52471.1"/>
    </source>
</evidence>
<proteinExistence type="predicted"/>
<evidence type="ECO:0000313" key="3">
    <source>
        <dbReference type="Proteomes" id="UP000233551"/>
    </source>
</evidence>
<comment type="caution">
    <text evidence="2">The sequence shown here is derived from an EMBL/GenBank/DDBJ whole genome shotgun (WGS) entry which is preliminary data.</text>
</comment>
<sequence length="101" mass="11094">MSPLNNKLSSADDRNYKSPSSRLMDSAVCGCSYVIDGGKTSLVCELEFHLVGARMRTAWECPPSRGHATDARETESSPTILQPGSRGPISSRRNGHWWTAR</sequence>
<evidence type="ECO:0000256" key="1">
    <source>
        <dbReference type="SAM" id="MobiDB-lite"/>
    </source>
</evidence>
<protein>
    <submittedName>
        <fullName evidence="2">Uncharacterized protein</fullName>
    </submittedName>
</protein>
<feature type="region of interest" description="Disordered" evidence="1">
    <location>
        <begin position="1"/>
        <end position="23"/>
    </location>
</feature>
<accession>A0A2I0J8A0</accession>
<dbReference type="Proteomes" id="UP000233551">
    <property type="component" value="Unassembled WGS sequence"/>
</dbReference>
<dbReference type="AlphaFoldDB" id="A0A2I0J8A0"/>
<name>A0A2I0J8A0_PUNGR</name>
<organism evidence="2 3">
    <name type="scientific">Punica granatum</name>
    <name type="common">Pomegranate</name>
    <dbReference type="NCBI Taxonomy" id="22663"/>
    <lineage>
        <taxon>Eukaryota</taxon>
        <taxon>Viridiplantae</taxon>
        <taxon>Streptophyta</taxon>
        <taxon>Embryophyta</taxon>
        <taxon>Tracheophyta</taxon>
        <taxon>Spermatophyta</taxon>
        <taxon>Magnoliopsida</taxon>
        <taxon>eudicotyledons</taxon>
        <taxon>Gunneridae</taxon>
        <taxon>Pentapetalae</taxon>
        <taxon>rosids</taxon>
        <taxon>malvids</taxon>
        <taxon>Myrtales</taxon>
        <taxon>Lythraceae</taxon>
        <taxon>Punica</taxon>
    </lineage>
</organism>
<reference evidence="2 3" key="1">
    <citation type="submission" date="2017-11" db="EMBL/GenBank/DDBJ databases">
        <title>De-novo sequencing of pomegranate (Punica granatum L.) genome.</title>
        <authorList>
            <person name="Akparov Z."/>
            <person name="Amiraslanov A."/>
            <person name="Hajiyeva S."/>
            <person name="Abbasov M."/>
            <person name="Kaur K."/>
            <person name="Hamwieh A."/>
            <person name="Solovyev V."/>
            <person name="Salamov A."/>
            <person name="Braich B."/>
            <person name="Kosarev P."/>
            <person name="Mahmoud A."/>
            <person name="Hajiyev E."/>
            <person name="Babayeva S."/>
            <person name="Izzatullayeva V."/>
            <person name="Mammadov A."/>
            <person name="Mammadov A."/>
            <person name="Sharifova S."/>
            <person name="Ojaghi J."/>
            <person name="Eynullazada K."/>
            <person name="Bayramov B."/>
            <person name="Abdulazimova A."/>
            <person name="Shahmuradov I."/>
        </authorList>
    </citation>
    <scope>NUCLEOTIDE SEQUENCE [LARGE SCALE GENOMIC DNA]</scope>
    <source>
        <strain evidence="3">cv. AG2017</strain>
        <tissue evidence="2">Leaf</tissue>
    </source>
</reference>
<keyword evidence="3" id="KW-1185">Reference proteome</keyword>
<dbReference type="EMBL" id="PGOL01001928">
    <property type="protein sequence ID" value="PKI52471.1"/>
    <property type="molecule type" value="Genomic_DNA"/>
</dbReference>
<gene>
    <name evidence="2" type="ORF">CRG98_027133</name>
</gene>